<organism evidence="2 3">
    <name type="scientific">Bursaphelenchus xylophilus</name>
    <name type="common">Pinewood nematode worm</name>
    <name type="synonym">Aphelenchoides xylophilus</name>
    <dbReference type="NCBI Taxonomy" id="6326"/>
    <lineage>
        <taxon>Eukaryota</taxon>
        <taxon>Metazoa</taxon>
        <taxon>Ecdysozoa</taxon>
        <taxon>Nematoda</taxon>
        <taxon>Chromadorea</taxon>
        <taxon>Rhabditida</taxon>
        <taxon>Tylenchina</taxon>
        <taxon>Tylenchomorpha</taxon>
        <taxon>Aphelenchoidea</taxon>
        <taxon>Aphelenchoididae</taxon>
        <taxon>Bursaphelenchus</taxon>
    </lineage>
</organism>
<dbReference type="Proteomes" id="UP000095284">
    <property type="component" value="Unplaced"/>
</dbReference>
<evidence type="ECO:0000256" key="1">
    <source>
        <dbReference type="SAM" id="MobiDB-lite"/>
    </source>
</evidence>
<dbReference type="WBParaSite" id="BXY_0225100.1">
    <property type="protein sequence ID" value="BXY_0225100.1"/>
    <property type="gene ID" value="BXY_0225100"/>
</dbReference>
<accession>A0A1I7RNG5</accession>
<proteinExistence type="predicted"/>
<evidence type="ECO:0000313" key="3">
    <source>
        <dbReference type="WBParaSite" id="BXY_0225100.1"/>
    </source>
</evidence>
<dbReference type="AlphaFoldDB" id="A0A1I7RNG5"/>
<reference evidence="3" key="1">
    <citation type="submission" date="2016-11" db="UniProtKB">
        <authorList>
            <consortium name="WormBaseParasite"/>
        </authorList>
    </citation>
    <scope>IDENTIFICATION</scope>
</reference>
<protein>
    <submittedName>
        <fullName evidence="3">Metallothionein</fullName>
    </submittedName>
</protein>
<feature type="compositionally biased region" description="Polar residues" evidence="1">
    <location>
        <begin position="25"/>
        <end position="34"/>
    </location>
</feature>
<evidence type="ECO:0000313" key="2">
    <source>
        <dbReference type="Proteomes" id="UP000095284"/>
    </source>
</evidence>
<name>A0A1I7RNG5_BURXY</name>
<sequence>MEPPPPPLPLAEGRSLNEPYKRGTPQPTTSVSNSDLLTTIMPCYSDQEPAPAAPQKECCAEKECCKHEGEEECKCTDCKCCSGEEAEAPKEESA</sequence>
<feature type="region of interest" description="Disordered" evidence="1">
    <location>
        <begin position="1"/>
        <end position="34"/>
    </location>
</feature>